<protein>
    <submittedName>
        <fullName evidence="2">Uncharacterized protein</fullName>
    </submittedName>
</protein>
<name>A0ABS1KZD0_9BACT</name>
<dbReference type="PROSITE" id="PS51257">
    <property type="entry name" value="PROKAR_LIPOPROTEIN"/>
    <property type="match status" value="1"/>
</dbReference>
<dbReference type="EMBL" id="JAERRB010000012">
    <property type="protein sequence ID" value="MBL0744821.1"/>
    <property type="molecule type" value="Genomic_DNA"/>
</dbReference>
<evidence type="ECO:0000256" key="1">
    <source>
        <dbReference type="SAM" id="SignalP"/>
    </source>
</evidence>
<accession>A0ABS1KZD0</accession>
<reference evidence="2 3" key="1">
    <citation type="submission" date="2021-01" db="EMBL/GenBank/DDBJ databases">
        <title>Chryseolinea sp. Jin1 Genome sequencing and assembly.</title>
        <authorList>
            <person name="Kim I."/>
        </authorList>
    </citation>
    <scope>NUCLEOTIDE SEQUENCE [LARGE SCALE GENOMIC DNA]</scope>
    <source>
        <strain evidence="2 3">Jin1</strain>
    </source>
</reference>
<dbReference type="RefSeq" id="WP_202014736.1">
    <property type="nucleotide sequence ID" value="NZ_JAERRB010000012.1"/>
</dbReference>
<comment type="caution">
    <text evidence="2">The sequence shown here is derived from an EMBL/GenBank/DDBJ whole genome shotgun (WGS) entry which is preliminary data.</text>
</comment>
<feature type="signal peptide" evidence="1">
    <location>
        <begin position="1"/>
        <end position="24"/>
    </location>
</feature>
<organism evidence="2 3">
    <name type="scientific">Chryseolinea lacunae</name>
    <dbReference type="NCBI Taxonomy" id="2801331"/>
    <lineage>
        <taxon>Bacteria</taxon>
        <taxon>Pseudomonadati</taxon>
        <taxon>Bacteroidota</taxon>
        <taxon>Cytophagia</taxon>
        <taxon>Cytophagales</taxon>
        <taxon>Fulvivirgaceae</taxon>
        <taxon>Chryseolinea</taxon>
    </lineage>
</organism>
<proteinExistence type="predicted"/>
<evidence type="ECO:0000313" key="2">
    <source>
        <dbReference type="EMBL" id="MBL0744821.1"/>
    </source>
</evidence>
<sequence>MKTLLRIAAMLLLTYGLLSLTSCTTTTKMDVRSKATPKVSAFSVASQDGGANLAMAS</sequence>
<keyword evidence="1" id="KW-0732">Signal</keyword>
<gene>
    <name evidence="2" type="ORF">JI741_26545</name>
</gene>
<dbReference type="Proteomes" id="UP000613030">
    <property type="component" value="Unassembled WGS sequence"/>
</dbReference>
<keyword evidence="3" id="KW-1185">Reference proteome</keyword>
<evidence type="ECO:0000313" key="3">
    <source>
        <dbReference type="Proteomes" id="UP000613030"/>
    </source>
</evidence>
<feature type="chain" id="PRO_5045244449" evidence="1">
    <location>
        <begin position="25"/>
        <end position="57"/>
    </location>
</feature>